<dbReference type="AlphaFoldDB" id="A0A8S3PUT5"/>
<evidence type="ECO:0000313" key="1">
    <source>
        <dbReference type="EMBL" id="CAG2187509.1"/>
    </source>
</evidence>
<gene>
    <name evidence="1" type="ORF">MEDL_2992</name>
</gene>
<protein>
    <submittedName>
        <fullName evidence="1">Uncharacterized protein</fullName>
    </submittedName>
</protein>
<dbReference type="Proteomes" id="UP000683360">
    <property type="component" value="Unassembled WGS sequence"/>
</dbReference>
<sequence length="431" mass="47149">MIVESYCNTIEIEVRTIGDGEIIVRYDFVCGPELIINGHFTMSSSSQITAEKIITTERSVCQIHEIDGTASETNEEICKVKTSGNIELNGHIYYVHDDRSVPSLLVVESQCGNITVMGIVEVPNLSLLTDPCRKLTIASQMSLGGYVSIGGACKTTIGELSNIECNGLIYQLTSEKSETRKINLDLNGSVIVHGLVNLDHIDDIVMFGTLSCHSISAKHADVIMTTSSITEIYYFKAVTDVLDINVVENITNNKDARLECTNGPLSISTKADMVNNGILISNEINNIWAADISNTGIIESCKSTVELCWGSKERVSIDGIVKSLLEIQFSSPFSKEFHFRCSGGMSNDSDRFVIPGNGIKLKCTKGSVVLKMDIEGRQTSANVSVLCMDGCKMHRNVTTSIFHLERAFEGEQMLGNQIITMDSHSEIFICG</sequence>
<reference evidence="1" key="1">
    <citation type="submission" date="2021-03" db="EMBL/GenBank/DDBJ databases">
        <authorList>
            <person name="Bekaert M."/>
        </authorList>
    </citation>
    <scope>NUCLEOTIDE SEQUENCE</scope>
</reference>
<accession>A0A8S3PUT5</accession>
<proteinExistence type="predicted"/>
<name>A0A8S3PUT5_MYTED</name>
<keyword evidence="2" id="KW-1185">Reference proteome</keyword>
<organism evidence="1 2">
    <name type="scientific">Mytilus edulis</name>
    <name type="common">Blue mussel</name>
    <dbReference type="NCBI Taxonomy" id="6550"/>
    <lineage>
        <taxon>Eukaryota</taxon>
        <taxon>Metazoa</taxon>
        <taxon>Spiralia</taxon>
        <taxon>Lophotrochozoa</taxon>
        <taxon>Mollusca</taxon>
        <taxon>Bivalvia</taxon>
        <taxon>Autobranchia</taxon>
        <taxon>Pteriomorphia</taxon>
        <taxon>Mytilida</taxon>
        <taxon>Mytiloidea</taxon>
        <taxon>Mytilidae</taxon>
        <taxon>Mytilinae</taxon>
        <taxon>Mytilus</taxon>
    </lineage>
</organism>
<evidence type="ECO:0000313" key="2">
    <source>
        <dbReference type="Proteomes" id="UP000683360"/>
    </source>
</evidence>
<dbReference type="OrthoDB" id="5974475at2759"/>
<dbReference type="EMBL" id="CAJPWZ010000171">
    <property type="protein sequence ID" value="CAG2187509.1"/>
    <property type="molecule type" value="Genomic_DNA"/>
</dbReference>
<comment type="caution">
    <text evidence="1">The sequence shown here is derived from an EMBL/GenBank/DDBJ whole genome shotgun (WGS) entry which is preliminary data.</text>
</comment>